<evidence type="ECO:0000313" key="4">
    <source>
        <dbReference type="Proteomes" id="UP000629619"/>
    </source>
</evidence>
<organism evidence="3 4">
    <name type="scientific">Actinoplanes siamensis</name>
    <dbReference type="NCBI Taxonomy" id="1223317"/>
    <lineage>
        <taxon>Bacteria</taxon>
        <taxon>Bacillati</taxon>
        <taxon>Actinomycetota</taxon>
        <taxon>Actinomycetes</taxon>
        <taxon>Micromonosporales</taxon>
        <taxon>Micromonosporaceae</taxon>
        <taxon>Actinoplanes</taxon>
    </lineage>
</organism>
<keyword evidence="2" id="KW-0472">Membrane</keyword>
<feature type="region of interest" description="Disordered" evidence="1">
    <location>
        <begin position="384"/>
        <end position="408"/>
    </location>
</feature>
<name>A0A919N980_9ACTN</name>
<evidence type="ECO:0000256" key="2">
    <source>
        <dbReference type="SAM" id="Phobius"/>
    </source>
</evidence>
<keyword evidence="2" id="KW-1133">Transmembrane helix</keyword>
<feature type="compositionally biased region" description="Pro residues" evidence="1">
    <location>
        <begin position="399"/>
        <end position="408"/>
    </location>
</feature>
<feature type="transmembrane region" description="Helical" evidence="2">
    <location>
        <begin position="274"/>
        <end position="296"/>
    </location>
</feature>
<protein>
    <submittedName>
        <fullName evidence="3">Uncharacterized protein</fullName>
    </submittedName>
</protein>
<gene>
    <name evidence="3" type="ORF">Asi03nite_43970</name>
</gene>
<feature type="transmembrane region" description="Helical" evidence="2">
    <location>
        <begin position="229"/>
        <end position="249"/>
    </location>
</feature>
<proteinExistence type="predicted"/>
<keyword evidence="4" id="KW-1185">Reference proteome</keyword>
<dbReference type="AlphaFoldDB" id="A0A919N980"/>
<sequence length="408" mass="45366">MPKDWKRRAELRRTAKRLRRLSLRPVPAMAGEDRLRQRVRRQLAGTARYGIDDSVVSAVHEVIESHVVEMEVEILRRHTAEEVELGKAQAQIDGLVTQYDHDEESRGGRIQELKYVKRGARRGVEQRDTPMPAGPDGIEEAGYQTGNVGELAGRGLVTMVVLYVVLALAMVADLITFRQVVERMLNDATVFPLVVALTVTTTYVAHLAGECLRRARETRRRIRRAVLGWGLAGVWLAMGLGAFVFRLLAPAPPSGDAASAWANAGPAPADDGQALGAVLMLLLYGLTGAIALTAGYHRPRAEVAQYTRTSRRLRRAEPRHGALLRDAAEARALRAQLDELRDSRKRQYAVEIDRCRSAARRIRAEAAILIRQLRLEPEQSWLRRRLSGPRPAPAQSEPEPGPPQARED</sequence>
<dbReference type="Proteomes" id="UP000629619">
    <property type="component" value="Unassembled WGS sequence"/>
</dbReference>
<evidence type="ECO:0000313" key="3">
    <source>
        <dbReference type="EMBL" id="GIF06859.1"/>
    </source>
</evidence>
<feature type="transmembrane region" description="Helical" evidence="2">
    <location>
        <begin position="189"/>
        <end position="208"/>
    </location>
</feature>
<comment type="caution">
    <text evidence="3">The sequence shown here is derived from an EMBL/GenBank/DDBJ whole genome shotgun (WGS) entry which is preliminary data.</text>
</comment>
<evidence type="ECO:0000256" key="1">
    <source>
        <dbReference type="SAM" id="MobiDB-lite"/>
    </source>
</evidence>
<accession>A0A919N980</accession>
<feature type="transmembrane region" description="Helical" evidence="2">
    <location>
        <begin position="156"/>
        <end position="177"/>
    </location>
</feature>
<keyword evidence="2" id="KW-0812">Transmembrane</keyword>
<dbReference type="EMBL" id="BOMW01000041">
    <property type="protein sequence ID" value="GIF06859.1"/>
    <property type="molecule type" value="Genomic_DNA"/>
</dbReference>
<reference evidence="3" key="1">
    <citation type="submission" date="2021-01" db="EMBL/GenBank/DDBJ databases">
        <title>Whole genome shotgun sequence of Actinoplanes siamensis NBRC 109076.</title>
        <authorList>
            <person name="Komaki H."/>
            <person name="Tamura T."/>
        </authorList>
    </citation>
    <scope>NUCLEOTIDE SEQUENCE</scope>
    <source>
        <strain evidence="3">NBRC 109076</strain>
    </source>
</reference>